<evidence type="ECO:0000256" key="14">
    <source>
        <dbReference type="ARBA" id="ARBA00023288"/>
    </source>
</evidence>
<evidence type="ECO:0000256" key="8">
    <source>
        <dbReference type="ARBA" id="ARBA00023047"/>
    </source>
</evidence>
<evidence type="ECO:0000256" key="11">
    <source>
        <dbReference type="ARBA" id="ARBA00023136"/>
    </source>
</evidence>
<dbReference type="PANTHER" id="PTHR33619:SF3">
    <property type="entry name" value="POLYSACCHARIDE EXPORT PROTEIN GFCE-RELATED"/>
    <property type="match status" value="1"/>
</dbReference>
<evidence type="ECO:0000256" key="10">
    <source>
        <dbReference type="ARBA" id="ARBA00023114"/>
    </source>
</evidence>
<evidence type="ECO:0000256" key="13">
    <source>
        <dbReference type="ARBA" id="ARBA00023237"/>
    </source>
</evidence>
<feature type="domain" description="Soluble ligand binding" evidence="18">
    <location>
        <begin position="384"/>
        <end position="422"/>
    </location>
</feature>
<feature type="compositionally biased region" description="Polar residues" evidence="15">
    <location>
        <begin position="58"/>
        <end position="68"/>
    </location>
</feature>
<keyword evidence="21" id="KW-1185">Reference proteome</keyword>
<evidence type="ECO:0000256" key="16">
    <source>
        <dbReference type="SAM" id="SignalP"/>
    </source>
</evidence>
<comment type="similarity">
    <text evidence="2">Belongs to the BexD/CtrA/VexA family.</text>
</comment>
<keyword evidence="11" id="KW-0472">Membrane</keyword>
<evidence type="ECO:0000256" key="7">
    <source>
        <dbReference type="ARBA" id="ARBA00022729"/>
    </source>
</evidence>
<comment type="caution">
    <text evidence="20">The sequence shown here is derived from an EMBL/GenBank/DDBJ whole genome shotgun (WGS) entry which is preliminary data.</text>
</comment>
<keyword evidence="9" id="KW-0406">Ion transport</keyword>
<keyword evidence="7 16" id="KW-0732">Signal</keyword>
<evidence type="ECO:0000313" key="21">
    <source>
        <dbReference type="Proteomes" id="UP001595887"/>
    </source>
</evidence>
<dbReference type="InterPro" id="IPR003715">
    <property type="entry name" value="Poly_export_N"/>
</dbReference>
<evidence type="ECO:0000256" key="2">
    <source>
        <dbReference type="ARBA" id="ARBA00009450"/>
    </source>
</evidence>
<dbReference type="Pfam" id="PF22461">
    <property type="entry name" value="SLBB_2"/>
    <property type="match status" value="1"/>
</dbReference>
<dbReference type="Gene3D" id="3.10.560.10">
    <property type="entry name" value="Outer membrane lipoprotein wza domain like"/>
    <property type="match status" value="3"/>
</dbReference>
<comment type="subcellular location">
    <subcellularLocation>
        <location evidence="1">Cell outer membrane</location>
        <topology evidence="1">Multi-pass membrane protein</topology>
    </subcellularLocation>
</comment>
<feature type="signal peptide" evidence="16">
    <location>
        <begin position="1"/>
        <end position="23"/>
    </location>
</feature>
<evidence type="ECO:0000256" key="6">
    <source>
        <dbReference type="ARBA" id="ARBA00022692"/>
    </source>
</evidence>
<dbReference type="PANTHER" id="PTHR33619">
    <property type="entry name" value="POLYSACCHARIDE EXPORT PROTEIN GFCE-RELATED"/>
    <property type="match status" value="1"/>
</dbReference>
<reference evidence="21" key="1">
    <citation type="journal article" date="2019" name="Int. J. Syst. Evol. Microbiol.">
        <title>The Global Catalogue of Microorganisms (GCM) 10K type strain sequencing project: providing services to taxonomists for standard genome sequencing and annotation.</title>
        <authorList>
            <consortium name="The Broad Institute Genomics Platform"/>
            <consortium name="The Broad Institute Genome Sequencing Center for Infectious Disease"/>
            <person name="Wu L."/>
            <person name="Ma J."/>
        </authorList>
    </citation>
    <scope>NUCLEOTIDE SEQUENCE [LARGE SCALE GENOMIC DNA]</scope>
    <source>
        <strain evidence="21">CECT 8531</strain>
    </source>
</reference>
<feature type="domain" description="Polysaccharide export protein N-terminal" evidence="17">
    <location>
        <begin position="130"/>
        <end position="203"/>
    </location>
</feature>
<feature type="domain" description="Soluble ligand binding" evidence="18">
    <location>
        <begin position="294"/>
        <end position="344"/>
    </location>
</feature>
<dbReference type="Proteomes" id="UP001595887">
    <property type="component" value="Unassembled WGS sequence"/>
</dbReference>
<dbReference type="Pfam" id="PF10531">
    <property type="entry name" value="SLBB"/>
    <property type="match status" value="3"/>
</dbReference>
<evidence type="ECO:0000256" key="4">
    <source>
        <dbReference type="ARBA" id="ARBA00022452"/>
    </source>
</evidence>
<sequence length="628" mass="67469">MLAKLTSLVIFLTALCLTNIAYAQSSDEQDEQSQSQQSDERSDSQPPASSGFEPQTIEGRNSPTSVRQSVPEDVRNEISSRAIANSRPAVVSEYERYVSSLAGEELRRFGSNLIVPDGRDFTTPPNTTVPLDYRINSGDTIILGLTGSIKANDVKLLVDSEGMVFVPNIGSIRVGGVRYGDLRSVIARQVARFYRGFDISVSMGELRGLTIYVTGFARSPGAYTISSLSTLVNAVLAAGGPSAGGSFRSIQLRRNGATISDFDLYDLLLKGDKSGDMLLQNGDVIYVSPVGDQIAITGSVNNSAIFEYAPGETIQDILFYAGGVSTVADDTRLFIYNPLQNNTGGWQEVPPQEVASRPAGRSEILRVLSGVGYVRPVRTQPVLVTINGEVARPGQYYLQPGASIGDLVREAGGLTDEAYLYASVFSRQSVKVQQQESYDRALQDMRILLTSYPLVNDRQRNISRGDQLALIESLVAQLEARTPDGRVVFNIEPGSGTLPYELALQDNDSLLIPVKPAIIGIFGAVTSPATVEYKSGRTVGDYLKLAGGVQELGDKSGIFVVRANGSIESGTGGLFGKSVLKEPAYPGDLIFVPVDANRGEFWAKIRDISQILFSATLSAAVIDGLSSN</sequence>
<evidence type="ECO:0000256" key="5">
    <source>
        <dbReference type="ARBA" id="ARBA00022597"/>
    </source>
</evidence>
<keyword evidence="12" id="KW-0564">Palmitate</keyword>
<feature type="region of interest" description="Disordered" evidence="15">
    <location>
        <begin position="27"/>
        <end position="73"/>
    </location>
</feature>
<protein>
    <submittedName>
        <fullName evidence="20">SLBB domain-containing protein</fullName>
    </submittedName>
</protein>
<evidence type="ECO:0000256" key="15">
    <source>
        <dbReference type="SAM" id="MobiDB-lite"/>
    </source>
</evidence>
<keyword evidence="4" id="KW-1134">Transmembrane beta strand</keyword>
<evidence type="ECO:0000259" key="18">
    <source>
        <dbReference type="Pfam" id="PF10531"/>
    </source>
</evidence>
<dbReference type="InterPro" id="IPR054765">
    <property type="entry name" value="SLBB_dom"/>
</dbReference>
<dbReference type="InterPro" id="IPR019554">
    <property type="entry name" value="Soluble_ligand-bd"/>
</dbReference>
<proteinExistence type="inferred from homology"/>
<keyword evidence="5" id="KW-0762">Sugar transport</keyword>
<evidence type="ECO:0000256" key="9">
    <source>
        <dbReference type="ARBA" id="ARBA00023065"/>
    </source>
</evidence>
<evidence type="ECO:0000313" key="20">
    <source>
        <dbReference type="EMBL" id="MFC4291154.1"/>
    </source>
</evidence>
<evidence type="ECO:0000259" key="17">
    <source>
        <dbReference type="Pfam" id="PF02563"/>
    </source>
</evidence>
<keyword evidence="14" id="KW-0449">Lipoprotein</keyword>
<accession>A0ABV8REM5</accession>
<dbReference type="EMBL" id="JBHSDH010000010">
    <property type="protein sequence ID" value="MFC4291154.1"/>
    <property type="molecule type" value="Genomic_DNA"/>
</dbReference>
<dbReference type="Pfam" id="PF02563">
    <property type="entry name" value="Poly_export"/>
    <property type="match status" value="1"/>
</dbReference>
<dbReference type="Gene3D" id="3.30.1950.10">
    <property type="entry name" value="wza like domain"/>
    <property type="match status" value="1"/>
</dbReference>
<dbReference type="InterPro" id="IPR049712">
    <property type="entry name" value="Poly_export"/>
</dbReference>
<name>A0ABV8REM5_9SPHN</name>
<evidence type="ECO:0000259" key="19">
    <source>
        <dbReference type="Pfam" id="PF22461"/>
    </source>
</evidence>
<evidence type="ECO:0000256" key="12">
    <source>
        <dbReference type="ARBA" id="ARBA00023139"/>
    </source>
</evidence>
<gene>
    <name evidence="20" type="ORF">ACFOWX_01865</name>
</gene>
<evidence type="ECO:0000256" key="1">
    <source>
        <dbReference type="ARBA" id="ARBA00004571"/>
    </source>
</evidence>
<evidence type="ECO:0000256" key="3">
    <source>
        <dbReference type="ARBA" id="ARBA00022448"/>
    </source>
</evidence>
<organism evidence="20 21">
    <name type="scientific">Sphingorhabdus arenilitoris</name>
    <dbReference type="NCBI Taxonomy" id="1490041"/>
    <lineage>
        <taxon>Bacteria</taxon>
        <taxon>Pseudomonadati</taxon>
        <taxon>Pseudomonadota</taxon>
        <taxon>Alphaproteobacteria</taxon>
        <taxon>Sphingomonadales</taxon>
        <taxon>Sphingomonadaceae</taxon>
        <taxon>Sphingorhabdus</taxon>
    </lineage>
</organism>
<feature type="chain" id="PRO_5045337722" evidence="16">
    <location>
        <begin position="24"/>
        <end position="628"/>
    </location>
</feature>
<feature type="domain" description="SLBB" evidence="19">
    <location>
        <begin position="211"/>
        <end position="287"/>
    </location>
</feature>
<keyword evidence="13" id="KW-0998">Cell outer membrane</keyword>
<keyword evidence="10" id="KW-0626">Porin</keyword>
<keyword evidence="6" id="KW-0812">Transmembrane</keyword>
<feature type="domain" description="Soluble ligand binding" evidence="18">
    <location>
        <begin position="519"/>
        <end position="567"/>
    </location>
</feature>
<keyword evidence="8" id="KW-0625">Polysaccharide transport</keyword>
<keyword evidence="3" id="KW-0813">Transport</keyword>